<proteinExistence type="predicted"/>
<dbReference type="AlphaFoldDB" id="A0A9Q5Z8Q5"/>
<gene>
    <name evidence="3" type="ORF">VF08_24605</name>
</gene>
<keyword evidence="2" id="KW-1133">Transmembrane helix</keyword>
<comment type="caution">
    <text evidence="3">The sequence shown here is derived from an EMBL/GenBank/DDBJ whole genome shotgun (WGS) entry which is preliminary data.</text>
</comment>
<keyword evidence="2" id="KW-0472">Membrane</keyword>
<keyword evidence="2" id="KW-0812">Transmembrane</keyword>
<evidence type="ECO:0000256" key="2">
    <source>
        <dbReference type="SAM" id="Phobius"/>
    </source>
</evidence>
<feature type="transmembrane region" description="Helical" evidence="2">
    <location>
        <begin position="21"/>
        <end position="40"/>
    </location>
</feature>
<evidence type="ECO:0000313" key="3">
    <source>
        <dbReference type="EMBL" id="PHJ99995.1"/>
    </source>
</evidence>
<sequence length="246" mass="27867">MKKANFKELTLKGFEFKGVEKLIGPIAALLGFVCLLQWYIQGELRSPSDPIFEVRQPPLVMKNGDPYIRALMRTISASEANGNRPYSLLYGGQQVNDLSRHPEICVTIVTGPNTGNCSTAAGRYQIINTTWYNIAPRYHPNPMRLMFWVNYSFEAEYQDTVVYRWLNDSKVWGTDISQLLRQGKLNEVLRLLSPTWTSLGYGIETNSISSSLPKIYQKMLQEELKAAKQPTTQTSTPSPNPSTQPR</sequence>
<reference evidence="3 4" key="1">
    <citation type="submission" date="2015-02" db="EMBL/GenBank/DDBJ databases">
        <title>Nostoc linckia genome annotation.</title>
        <authorList>
            <person name="Zhou Z."/>
        </authorList>
    </citation>
    <scope>NUCLEOTIDE SEQUENCE [LARGE SCALE GENOMIC DNA]</scope>
    <source>
        <strain evidence="4">z8</strain>
    </source>
</reference>
<dbReference type="InterPro" id="IPR023346">
    <property type="entry name" value="Lysozyme-like_dom_sf"/>
</dbReference>
<dbReference type="EMBL" id="LAHD01000084">
    <property type="protein sequence ID" value="PHJ99995.1"/>
    <property type="molecule type" value="Genomic_DNA"/>
</dbReference>
<evidence type="ECO:0000313" key="4">
    <source>
        <dbReference type="Proteomes" id="UP000222310"/>
    </source>
</evidence>
<dbReference type="SUPFAM" id="SSF53955">
    <property type="entry name" value="Lysozyme-like"/>
    <property type="match status" value="1"/>
</dbReference>
<keyword evidence="3" id="KW-0378">Hydrolase</keyword>
<evidence type="ECO:0000256" key="1">
    <source>
        <dbReference type="SAM" id="MobiDB-lite"/>
    </source>
</evidence>
<feature type="region of interest" description="Disordered" evidence="1">
    <location>
        <begin position="225"/>
        <end position="246"/>
    </location>
</feature>
<dbReference type="GO" id="GO:0016787">
    <property type="term" value="F:hydrolase activity"/>
    <property type="evidence" value="ECO:0007669"/>
    <property type="project" value="UniProtKB-KW"/>
</dbReference>
<accession>A0A9Q5Z8Q5</accession>
<name>A0A9Q5Z8Q5_NOSLI</name>
<organism evidence="3 4">
    <name type="scientific">Nostoc linckia z8</name>
    <dbReference type="NCBI Taxonomy" id="1628746"/>
    <lineage>
        <taxon>Bacteria</taxon>
        <taxon>Bacillati</taxon>
        <taxon>Cyanobacteriota</taxon>
        <taxon>Cyanophyceae</taxon>
        <taxon>Nostocales</taxon>
        <taxon>Nostocaceae</taxon>
        <taxon>Nostoc</taxon>
    </lineage>
</organism>
<protein>
    <submittedName>
        <fullName evidence="3">Glycoside hydrolase</fullName>
    </submittedName>
</protein>
<dbReference type="Gene3D" id="1.10.530.10">
    <property type="match status" value="1"/>
</dbReference>
<dbReference type="Proteomes" id="UP000222310">
    <property type="component" value="Unassembled WGS sequence"/>
</dbReference>